<comment type="caution">
    <text evidence="1">The sequence shown here is derived from an EMBL/GenBank/DDBJ whole genome shotgun (WGS) entry which is preliminary data.</text>
</comment>
<reference evidence="1 2" key="1">
    <citation type="journal article" date="2018" name="IMA Fungus">
        <title>IMA Genome-F 9: Draft genome sequence of Annulohypoxylon stygium, Aspergillus mulundensis, Berkeleyomyces basicola (syn. Thielaviopsis basicola), Ceratocystis smalleyi, two Cercospora beticola strains, Coleophoma cylindrospora, Fusarium fracticaudum, Phialophora cf. hyalina, and Morchella septimelata.</title>
        <authorList>
            <person name="Wingfield B.D."/>
            <person name="Bills G.F."/>
            <person name="Dong Y."/>
            <person name="Huang W."/>
            <person name="Nel W.J."/>
            <person name="Swalarsk-Parry B.S."/>
            <person name="Vaghefi N."/>
            <person name="Wilken P.M."/>
            <person name="An Z."/>
            <person name="de Beer Z.W."/>
            <person name="De Vos L."/>
            <person name="Chen L."/>
            <person name="Duong T.A."/>
            <person name="Gao Y."/>
            <person name="Hammerbacher A."/>
            <person name="Kikkert J.R."/>
            <person name="Li Y."/>
            <person name="Li H."/>
            <person name="Li K."/>
            <person name="Li Q."/>
            <person name="Liu X."/>
            <person name="Ma X."/>
            <person name="Naidoo K."/>
            <person name="Pethybridge S.J."/>
            <person name="Sun J."/>
            <person name="Steenkamp E.T."/>
            <person name="van der Nest M.A."/>
            <person name="van Wyk S."/>
            <person name="Wingfield M.J."/>
            <person name="Xiong C."/>
            <person name="Yue Q."/>
            <person name="Zhang X."/>
        </authorList>
    </citation>
    <scope>NUCLEOTIDE SEQUENCE [LARGE SCALE GENOMIC DNA]</scope>
    <source>
        <strain evidence="1 2">DSM 5745</strain>
    </source>
</reference>
<evidence type="ECO:0000313" key="1">
    <source>
        <dbReference type="EMBL" id="RDW61119.1"/>
    </source>
</evidence>
<dbReference type="Proteomes" id="UP000256690">
    <property type="component" value="Unassembled WGS sequence"/>
</dbReference>
<organism evidence="1 2">
    <name type="scientific">Aspergillus mulundensis</name>
    <dbReference type="NCBI Taxonomy" id="1810919"/>
    <lineage>
        <taxon>Eukaryota</taxon>
        <taxon>Fungi</taxon>
        <taxon>Dikarya</taxon>
        <taxon>Ascomycota</taxon>
        <taxon>Pezizomycotina</taxon>
        <taxon>Eurotiomycetes</taxon>
        <taxon>Eurotiomycetidae</taxon>
        <taxon>Eurotiales</taxon>
        <taxon>Aspergillaceae</taxon>
        <taxon>Aspergillus</taxon>
        <taxon>Aspergillus subgen. Nidulantes</taxon>
    </lineage>
</organism>
<protein>
    <submittedName>
        <fullName evidence="1">Uncharacterized protein</fullName>
    </submittedName>
</protein>
<proteinExistence type="predicted"/>
<name>A0A3D8QH64_9EURO</name>
<gene>
    <name evidence="1" type="ORF">DSM5745_10617</name>
</gene>
<dbReference type="EMBL" id="PVWQ01000017">
    <property type="protein sequence ID" value="RDW61119.1"/>
    <property type="molecule type" value="Genomic_DNA"/>
</dbReference>
<dbReference type="GeneID" id="38120987"/>
<keyword evidence="2" id="KW-1185">Reference proteome</keyword>
<evidence type="ECO:0000313" key="2">
    <source>
        <dbReference type="Proteomes" id="UP000256690"/>
    </source>
</evidence>
<sequence length="99" mass="10606">MSSINTINSVGEPVLGSKLAAHVASAFDSAGVPYCLWGYHGLGFIHLDREDVWEVEFVIPDAKISLATAALKANNLVPCTDSECGELNSDQAKKNPPEY</sequence>
<dbReference type="RefSeq" id="XP_026598651.1">
    <property type="nucleotide sequence ID" value="XM_026752633.1"/>
</dbReference>
<accession>A0A3D8QH64</accession>
<dbReference type="AlphaFoldDB" id="A0A3D8QH64"/>